<sequence>MKNKFLTGLLAAAALGTGLLSIAAPASAYDIKSRDEAPADFQNILQDFRAFVGEESRYLSPETIKAKQVDLSKLTLKFDHDAKVFFIGETAGGYRNRLDFKATTGSEVQTGKIFGDTSCNPGDSGFTNFNQFCANPNDALEGKVAPDKPLNVGDWVNIGSFKAGTTLDFQLLSDDINGGIYENGVKGIFGLNEALNPDSLQHVIAYYYKDYLVLGFEDLWGGGDKDYNDTVFAIDIGKANAGAAANVPEPSVAVAMFGIAGLGLMKTRRRRQVVR</sequence>
<organism evidence="3 4">
    <name type="scientific">Plectonema radiosum NIES-515</name>
    <dbReference type="NCBI Taxonomy" id="2986073"/>
    <lineage>
        <taxon>Bacteria</taxon>
        <taxon>Bacillati</taxon>
        <taxon>Cyanobacteriota</taxon>
        <taxon>Cyanophyceae</taxon>
        <taxon>Oscillatoriophycideae</taxon>
        <taxon>Oscillatoriales</taxon>
        <taxon>Microcoleaceae</taxon>
        <taxon>Plectonema</taxon>
    </lineage>
</organism>
<name>A0ABT3AUM0_9CYAN</name>
<accession>A0ABT3AUM0</accession>
<dbReference type="Pfam" id="PF13448">
    <property type="entry name" value="DUF4114"/>
    <property type="match status" value="1"/>
</dbReference>
<evidence type="ECO:0000313" key="4">
    <source>
        <dbReference type="Proteomes" id="UP001526143"/>
    </source>
</evidence>
<dbReference type="InterPro" id="IPR025193">
    <property type="entry name" value="DUF4114"/>
</dbReference>
<gene>
    <name evidence="3" type="ORF">OGM63_04695</name>
</gene>
<evidence type="ECO:0000259" key="2">
    <source>
        <dbReference type="Pfam" id="PF13448"/>
    </source>
</evidence>
<reference evidence="3 4" key="1">
    <citation type="submission" date="2022-10" db="EMBL/GenBank/DDBJ databases">
        <title>Identification of biosynthetic pathway for the production of the potent trypsin inhibitor radiosumin.</title>
        <authorList>
            <person name="Fewer D.P."/>
            <person name="Delbaje E."/>
            <person name="Ouyang X."/>
            <person name="Agostino P.D."/>
            <person name="Wahlsten M."/>
            <person name="Jokela J."/>
            <person name="Permi P."/>
            <person name="Haapaniemi E."/>
            <person name="Koistinen H."/>
        </authorList>
    </citation>
    <scope>NUCLEOTIDE SEQUENCE [LARGE SCALE GENOMIC DNA]</scope>
    <source>
        <strain evidence="3 4">NIES-515</strain>
    </source>
</reference>
<feature type="domain" description="DUF4114" evidence="2">
    <location>
        <begin position="161"/>
        <end position="235"/>
    </location>
</feature>
<dbReference type="InterPro" id="IPR013424">
    <property type="entry name" value="Ice-binding_C"/>
</dbReference>
<evidence type="ECO:0000313" key="3">
    <source>
        <dbReference type="EMBL" id="MCV3212831.1"/>
    </source>
</evidence>
<proteinExistence type="predicted"/>
<evidence type="ECO:0000256" key="1">
    <source>
        <dbReference type="SAM" id="SignalP"/>
    </source>
</evidence>
<feature type="chain" id="PRO_5047333189" evidence="1">
    <location>
        <begin position="29"/>
        <end position="275"/>
    </location>
</feature>
<keyword evidence="1" id="KW-0732">Signal</keyword>
<dbReference type="NCBIfam" id="TIGR02595">
    <property type="entry name" value="PEP_CTERM"/>
    <property type="match status" value="1"/>
</dbReference>
<protein>
    <submittedName>
        <fullName evidence="3">DUF4114 domain-containing protein</fullName>
    </submittedName>
</protein>
<dbReference type="RefSeq" id="WP_263744338.1">
    <property type="nucleotide sequence ID" value="NZ_JAOWRF010000070.1"/>
</dbReference>
<keyword evidence="4" id="KW-1185">Reference proteome</keyword>
<dbReference type="EMBL" id="JAOWRF010000070">
    <property type="protein sequence ID" value="MCV3212831.1"/>
    <property type="molecule type" value="Genomic_DNA"/>
</dbReference>
<feature type="signal peptide" evidence="1">
    <location>
        <begin position="1"/>
        <end position="28"/>
    </location>
</feature>
<dbReference type="Proteomes" id="UP001526143">
    <property type="component" value="Unassembled WGS sequence"/>
</dbReference>
<comment type="caution">
    <text evidence="3">The sequence shown here is derived from an EMBL/GenBank/DDBJ whole genome shotgun (WGS) entry which is preliminary data.</text>
</comment>